<evidence type="ECO:0000313" key="2">
    <source>
        <dbReference type="Proteomes" id="UP000503011"/>
    </source>
</evidence>
<dbReference type="Proteomes" id="UP000503011">
    <property type="component" value="Chromosome"/>
</dbReference>
<evidence type="ECO:0000313" key="1">
    <source>
        <dbReference type="EMBL" id="BCB89199.1"/>
    </source>
</evidence>
<accession>A0A6F8YT10</accession>
<keyword evidence="2" id="KW-1185">Reference proteome</keyword>
<reference evidence="1 2" key="2">
    <citation type="submission" date="2020-03" db="EMBL/GenBank/DDBJ databases">
        <authorList>
            <person name="Ichikawa N."/>
            <person name="Kimura A."/>
            <person name="Kitahashi Y."/>
            <person name="Uohara A."/>
        </authorList>
    </citation>
    <scope>NUCLEOTIDE SEQUENCE [LARGE SCALE GENOMIC DNA]</scope>
    <source>
        <strain evidence="1 2">NBRC 105367</strain>
    </source>
</reference>
<gene>
    <name evidence="1" type="ORF">Psuf_065120</name>
</gene>
<dbReference type="EMBL" id="AP022871">
    <property type="protein sequence ID" value="BCB89199.1"/>
    <property type="molecule type" value="Genomic_DNA"/>
</dbReference>
<reference evidence="1 2" key="1">
    <citation type="submission" date="2020-03" db="EMBL/GenBank/DDBJ databases">
        <title>Whole genome shotgun sequence of Phytohabitans suffuscus NBRC 105367.</title>
        <authorList>
            <person name="Komaki H."/>
            <person name="Tamura T."/>
        </authorList>
    </citation>
    <scope>NUCLEOTIDE SEQUENCE [LARGE SCALE GENOMIC DNA]</scope>
    <source>
        <strain evidence="1 2">NBRC 105367</strain>
    </source>
</reference>
<protein>
    <submittedName>
        <fullName evidence="1">Uncharacterized protein</fullName>
    </submittedName>
</protein>
<proteinExistence type="predicted"/>
<dbReference type="AlphaFoldDB" id="A0A6F8YT10"/>
<sequence length="79" mass="8406">MFPSARAGKHATPRALSTRLHRIGIQARAMRQAALIQLAAEIPPAMLAGTLGIHPTTAVKWTKLAGGNWTSYAARTSSK</sequence>
<name>A0A6F8YT10_9ACTN</name>
<organism evidence="1 2">
    <name type="scientific">Phytohabitans suffuscus</name>
    <dbReference type="NCBI Taxonomy" id="624315"/>
    <lineage>
        <taxon>Bacteria</taxon>
        <taxon>Bacillati</taxon>
        <taxon>Actinomycetota</taxon>
        <taxon>Actinomycetes</taxon>
        <taxon>Micromonosporales</taxon>
        <taxon>Micromonosporaceae</taxon>
    </lineage>
</organism>
<dbReference type="KEGG" id="psuu:Psuf_065120"/>